<name>A0ABY1QLC3_9BACT</name>
<dbReference type="InterPro" id="IPR023603">
    <property type="entry name" value="Low_specificity_L-TA-like"/>
</dbReference>
<evidence type="ECO:0000256" key="1">
    <source>
        <dbReference type="ARBA" id="ARBA00001933"/>
    </source>
</evidence>
<dbReference type="InterPro" id="IPR015424">
    <property type="entry name" value="PyrdxlP-dep_Trfase"/>
</dbReference>
<dbReference type="InterPro" id="IPR015422">
    <property type="entry name" value="PyrdxlP-dep_Trfase_small"/>
</dbReference>
<dbReference type="NCBIfam" id="NF041359">
    <property type="entry name" value="GntG_guanitoxin"/>
    <property type="match status" value="1"/>
</dbReference>
<evidence type="ECO:0000256" key="2">
    <source>
        <dbReference type="ARBA" id="ARBA00006966"/>
    </source>
</evidence>
<dbReference type="SUPFAM" id="SSF53383">
    <property type="entry name" value="PLP-dependent transferases"/>
    <property type="match status" value="1"/>
</dbReference>
<dbReference type="Gene3D" id="3.90.1150.10">
    <property type="entry name" value="Aspartate Aminotransferase, domain 1"/>
    <property type="match status" value="1"/>
</dbReference>
<evidence type="ECO:0000256" key="3">
    <source>
        <dbReference type="ARBA" id="ARBA00022898"/>
    </source>
</evidence>
<dbReference type="PIRSF" id="PIRSF017617">
    <property type="entry name" value="Thr_aldolase"/>
    <property type="match status" value="1"/>
</dbReference>
<evidence type="ECO:0000313" key="5">
    <source>
        <dbReference type="EMBL" id="SMP74751.1"/>
    </source>
</evidence>
<keyword evidence="3" id="KW-0663">Pyridoxal phosphate</keyword>
<comment type="cofactor">
    <cofactor evidence="1">
        <name>pyridoxal 5'-phosphate</name>
        <dbReference type="ChEBI" id="CHEBI:597326"/>
    </cofactor>
</comment>
<dbReference type="InterPro" id="IPR015421">
    <property type="entry name" value="PyrdxlP-dep_Trfase_major"/>
</dbReference>
<dbReference type="EMBL" id="FXUG01000018">
    <property type="protein sequence ID" value="SMP74751.1"/>
    <property type="molecule type" value="Genomic_DNA"/>
</dbReference>
<evidence type="ECO:0000313" key="6">
    <source>
        <dbReference type="Proteomes" id="UP001158067"/>
    </source>
</evidence>
<feature type="domain" description="Aromatic amino acid beta-eliminating lyase/threonine aldolase" evidence="4">
    <location>
        <begin position="3"/>
        <end position="285"/>
    </location>
</feature>
<dbReference type="PANTHER" id="PTHR48097">
    <property type="entry name" value="L-THREONINE ALDOLASE-RELATED"/>
    <property type="match status" value="1"/>
</dbReference>
<dbReference type="InterPro" id="IPR001597">
    <property type="entry name" value="ArAA_b-elim_lyase/Thr_aldolase"/>
</dbReference>
<dbReference type="RefSeq" id="WP_283434931.1">
    <property type="nucleotide sequence ID" value="NZ_FXUG01000018.1"/>
</dbReference>
<sequence>MIDLRSDTLTRPTAEMRRAMANAFVGDGVIDVDPTVEALEQETARLLGKQAALYMPSGTMSNQVAVRVHCERGSGFLCEAECHIYQYEQGAFAALSGLIAQTVVGDQGSLRPEHLQSLIGPDSDHVFRTRLLCLENTHNRWGGRVIPQSELDAACAWAHEHGLQTHLDGARLWNASVATGLPLNRMAENFDSVSVCFSKGLGAPVGSALVGSHAFIDEARRARKLFGGGMRQAGIVAGGALHAIHCHRERLHLDHEAAQQLAAAATHDSPLSIRGGSVDTNIVVLDVDPNWGRAGDLRDRLYDSGVSCFAIDDTAIRLVTHLDISREQVERACRILQTVTSSAGSRV</sequence>
<dbReference type="Pfam" id="PF01212">
    <property type="entry name" value="Beta_elim_lyase"/>
    <property type="match status" value="1"/>
</dbReference>
<comment type="similarity">
    <text evidence="2">Belongs to the threonine aldolase family.</text>
</comment>
<protein>
    <submittedName>
        <fullName evidence="5">L-threonine aldolase</fullName>
    </submittedName>
</protein>
<comment type="caution">
    <text evidence="5">The sequence shown here is derived from an EMBL/GenBank/DDBJ whole genome shotgun (WGS) entry which is preliminary data.</text>
</comment>
<accession>A0ABY1QLC3</accession>
<proteinExistence type="inferred from homology"/>
<keyword evidence="6" id="KW-1185">Reference proteome</keyword>
<dbReference type="Gene3D" id="3.40.640.10">
    <property type="entry name" value="Type I PLP-dependent aspartate aminotransferase-like (Major domain)"/>
    <property type="match status" value="1"/>
</dbReference>
<dbReference type="PANTHER" id="PTHR48097:SF9">
    <property type="entry name" value="L-THREONINE ALDOLASE"/>
    <property type="match status" value="1"/>
</dbReference>
<organism evidence="5 6">
    <name type="scientific">Neorhodopirellula lusitana</name>
    <dbReference type="NCBI Taxonomy" id="445327"/>
    <lineage>
        <taxon>Bacteria</taxon>
        <taxon>Pseudomonadati</taxon>
        <taxon>Planctomycetota</taxon>
        <taxon>Planctomycetia</taxon>
        <taxon>Pirellulales</taxon>
        <taxon>Pirellulaceae</taxon>
        <taxon>Neorhodopirellula</taxon>
    </lineage>
</organism>
<evidence type="ECO:0000259" key="4">
    <source>
        <dbReference type="Pfam" id="PF01212"/>
    </source>
</evidence>
<reference evidence="5 6" key="1">
    <citation type="submission" date="2017-05" db="EMBL/GenBank/DDBJ databases">
        <authorList>
            <person name="Varghese N."/>
            <person name="Submissions S."/>
        </authorList>
    </citation>
    <scope>NUCLEOTIDE SEQUENCE [LARGE SCALE GENOMIC DNA]</scope>
    <source>
        <strain evidence="5 6">DSM 25457</strain>
    </source>
</reference>
<dbReference type="Proteomes" id="UP001158067">
    <property type="component" value="Unassembled WGS sequence"/>
</dbReference>
<gene>
    <name evidence="5" type="ORF">SAMN06265222_11823</name>
</gene>